<evidence type="ECO:0000256" key="3">
    <source>
        <dbReference type="ARBA" id="ARBA00022692"/>
    </source>
</evidence>
<evidence type="ECO:0000256" key="8">
    <source>
        <dbReference type="ARBA" id="ARBA00023170"/>
    </source>
</evidence>
<feature type="domain" description="G-protein coupled receptors family 1 profile" evidence="11">
    <location>
        <begin position="47"/>
        <end position="297"/>
    </location>
</feature>
<reference evidence="12" key="1">
    <citation type="submission" date="2025-08" db="UniProtKB">
        <authorList>
            <consortium name="Ensembl"/>
        </authorList>
    </citation>
    <scope>IDENTIFICATION</scope>
</reference>
<dbReference type="Ensembl" id="ENSSVLT00005011535.1">
    <property type="protein sequence ID" value="ENSSVLP00005010427.1"/>
    <property type="gene ID" value="ENSSVLG00005008332.1"/>
</dbReference>
<dbReference type="SMART" id="SM01381">
    <property type="entry name" value="7TM_GPCR_Srsx"/>
    <property type="match status" value="1"/>
</dbReference>
<dbReference type="SUPFAM" id="SSF81321">
    <property type="entry name" value="Family A G protein-coupled receptor-like"/>
    <property type="match status" value="1"/>
</dbReference>
<evidence type="ECO:0000256" key="9">
    <source>
        <dbReference type="ARBA" id="ARBA00023224"/>
    </source>
</evidence>
<dbReference type="InterPro" id="IPR000725">
    <property type="entry name" value="Olfact_rcpt"/>
</dbReference>
<keyword evidence="8" id="KW-0675">Receptor</keyword>
<evidence type="ECO:0000259" key="11">
    <source>
        <dbReference type="PROSITE" id="PS50262"/>
    </source>
</evidence>
<keyword evidence="4" id="KW-0552">Olfaction</keyword>
<keyword evidence="7 10" id="KW-0472">Membrane</keyword>
<dbReference type="Gene3D" id="1.20.1070.10">
    <property type="entry name" value="Rhodopsin 7-helix transmembrane proteins"/>
    <property type="match status" value="1"/>
</dbReference>
<evidence type="ECO:0000256" key="7">
    <source>
        <dbReference type="ARBA" id="ARBA00023136"/>
    </source>
</evidence>
<feature type="transmembrane region" description="Helical" evidence="10">
    <location>
        <begin position="32"/>
        <end position="55"/>
    </location>
</feature>
<dbReference type="CDD" id="cd15223">
    <property type="entry name" value="7tmA_OR56-like"/>
    <property type="match status" value="1"/>
</dbReference>
<keyword evidence="13" id="KW-1185">Reference proteome</keyword>
<keyword evidence="5 10" id="KW-1133">Transmembrane helix</keyword>
<comment type="subcellular location">
    <subcellularLocation>
        <location evidence="1">Membrane</location>
        <topology evidence="1">Multi-pass membrane protein</topology>
    </subcellularLocation>
</comment>
<keyword evidence="2" id="KW-0716">Sensory transduction</keyword>
<dbReference type="FunFam" id="1.20.1070.10:FF:000002">
    <property type="entry name" value="Olfactory receptor"/>
    <property type="match status" value="1"/>
</dbReference>
<feature type="transmembrane region" description="Helical" evidence="10">
    <location>
        <begin position="249"/>
        <end position="270"/>
    </location>
</feature>
<dbReference type="InterPro" id="IPR017452">
    <property type="entry name" value="GPCR_Rhodpsn_7TM"/>
</dbReference>
<protein>
    <recommendedName>
        <fullName evidence="11">G-protein coupled receptors family 1 profile domain-containing protein</fullName>
    </recommendedName>
</protein>
<dbReference type="OrthoDB" id="5969463at2759"/>
<feature type="transmembrane region" description="Helical" evidence="10">
    <location>
        <begin position="67"/>
        <end position="93"/>
    </location>
</feature>
<evidence type="ECO:0000256" key="5">
    <source>
        <dbReference type="ARBA" id="ARBA00022989"/>
    </source>
</evidence>
<dbReference type="PRINTS" id="PR00237">
    <property type="entry name" value="GPCRRHODOPSN"/>
</dbReference>
<keyword evidence="3 10" id="KW-0812">Transmembrane</keyword>
<dbReference type="PANTHER" id="PTHR26450">
    <property type="entry name" value="OLFACTORY RECEPTOR 56B1-RELATED"/>
    <property type="match status" value="1"/>
</dbReference>
<dbReference type="Pfam" id="PF13853">
    <property type="entry name" value="7tm_4"/>
    <property type="match status" value="1"/>
</dbReference>
<evidence type="ECO:0000313" key="13">
    <source>
        <dbReference type="Proteomes" id="UP000694564"/>
    </source>
</evidence>
<evidence type="ECO:0000256" key="2">
    <source>
        <dbReference type="ARBA" id="ARBA00022606"/>
    </source>
</evidence>
<dbReference type="InterPro" id="IPR000276">
    <property type="entry name" value="GPCR_Rhodpsn"/>
</dbReference>
<dbReference type="AlphaFoldDB" id="A0A8D2B3B4"/>
<dbReference type="GO" id="GO:0005886">
    <property type="term" value="C:plasma membrane"/>
    <property type="evidence" value="ECO:0007669"/>
    <property type="project" value="TreeGrafter"/>
</dbReference>
<dbReference type="InterPro" id="IPR050402">
    <property type="entry name" value="OR51/52/56-like"/>
</dbReference>
<proteinExistence type="predicted"/>
<dbReference type="GO" id="GO:0004930">
    <property type="term" value="F:G protein-coupled receptor activity"/>
    <property type="evidence" value="ECO:0007669"/>
    <property type="project" value="UniProtKB-KW"/>
</dbReference>
<reference evidence="12" key="2">
    <citation type="submission" date="2025-09" db="UniProtKB">
        <authorList>
            <consortium name="Ensembl"/>
        </authorList>
    </citation>
    <scope>IDENTIFICATION</scope>
</reference>
<name>A0A8D2B3B4_SCIVU</name>
<dbReference type="PRINTS" id="PR00245">
    <property type="entry name" value="OLFACTORYR"/>
</dbReference>
<evidence type="ECO:0000256" key="10">
    <source>
        <dbReference type="SAM" id="Phobius"/>
    </source>
</evidence>
<dbReference type="Proteomes" id="UP000694564">
    <property type="component" value="Chromosome 11"/>
</dbReference>
<feature type="transmembrane region" description="Helical" evidence="10">
    <location>
        <begin position="105"/>
        <end position="126"/>
    </location>
</feature>
<accession>A0A8D2B3B4</accession>
<evidence type="ECO:0000256" key="4">
    <source>
        <dbReference type="ARBA" id="ARBA00022725"/>
    </source>
</evidence>
<sequence>MSASFKGSNSSKFQVSEFILMGLPGIHSWQHWLSLPLALLYLSTIGANILILTTIYQDPALKQPMYLFLGILSVVDMGLATTIVPKILAIFWFDAKAISLPECFAQIYAIHCFIAMESGIFLCMAFDRYVAICHPLRYPLIVTNSFIIKATLFMVLRNGLGVIPVPVLAAQRHYCSRNEIEHCLCSNLGVTSLACDDRRPNSICQLVLAWLGMGSDLCLIILSYVLILRSVLRLSSAEAVSKALSTCSSHLILIFFFYTVVVVISVTHLAETKATLIPVLLNVLHNTIPPFLNPIVYALRTKELREGFRKVFCLGLQKK</sequence>
<dbReference type="GO" id="GO:0071396">
    <property type="term" value="P:cellular response to lipid"/>
    <property type="evidence" value="ECO:0007669"/>
    <property type="project" value="UniProtKB-ARBA"/>
</dbReference>
<dbReference type="PANTHER" id="PTHR26450:SF69">
    <property type="entry name" value="OLFACTORY RECEPTOR 56B1"/>
    <property type="match status" value="1"/>
</dbReference>
<dbReference type="GeneTree" id="ENSGT01150000286905"/>
<feature type="transmembrane region" description="Helical" evidence="10">
    <location>
        <begin position="276"/>
        <end position="299"/>
    </location>
</feature>
<dbReference type="PROSITE" id="PS50262">
    <property type="entry name" value="G_PROTEIN_RECEP_F1_2"/>
    <property type="match status" value="1"/>
</dbReference>
<feature type="transmembrane region" description="Helical" evidence="10">
    <location>
        <begin position="207"/>
        <end position="228"/>
    </location>
</feature>
<evidence type="ECO:0000256" key="6">
    <source>
        <dbReference type="ARBA" id="ARBA00023040"/>
    </source>
</evidence>
<organism evidence="12 13">
    <name type="scientific">Sciurus vulgaris</name>
    <name type="common">Eurasian red squirrel</name>
    <dbReference type="NCBI Taxonomy" id="55149"/>
    <lineage>
        <taxon>Eukaryota</taxon>
        <taxon>Metazoa</taxon>
        <taxon>Chordata</taxon>
        <taxon>Craniata</taxon>
        <taxon>Vertebrata</taxon>
        <taxon>Euteleostomi</taxon>
        <taxon>Mammalia</taxon>
        <taxon>Eutheria</taxon>
        <taxon>Euarchontoglires</taxon>
        <taxon>Glires</taxon>
        <taxon>Rodentia</taxon>
        <taxon>Sciuromorpha</taxon>
        <taxon>Sciuridae</taxon>
        <taxon>Sciurinae</taxon>
        <taxon>Sciurini</taxon>
        <taxon>Sciurus</taxon>
    </lineage>
</organism>
<keyword evidence="9" id="KW-0807">Transducer</keyword>
<evidence type="ECO:0000256" key="1">
    <source>
        <dbReference type="ARBA" id="ARBA00004141"/>
    </source>
</evidence>
<keyword evidence="6" id="KW-0297">G-protein coupled receptor</keyword>
<evidence type="ECO:0000313" key="12">
    <source>
        <dbReference type="Ensembl" id="ENSSVLP00005010427.1"/>
    </source>
</evidence>
<dbReference type="GO" id="GO:0004984">
    <property type="term" value="F:olfactory receptor activity"/>
    <property type="evidence" value="ECO:0007669"/>
    <property type="project" value="InterPro"/>
</dbReference>